<proteinExistence type="predicted"/>
<dbReference type="PANTHER" id="PTHR28079:SF1">
    <property type="entry name" value="RNA POLYMERASE I-SPECIFIC TRANSCRIPTION INITIATION FACTOR RRN5"/>
    <property type="match status" value="1"/>
</dbReference>
<dbReference type="GO" id="GO:0006361">
    <property type="term" value="P:transcription initiation at RNA polymerase I promoter"/>
    <property type="evidence" value="ECO:0007669"/>
    <property type="project" value="TreeGrafter"/>
</dbReference>
<feature type="compositionally biased region" description="Low complexity" evidence="1">
    <location>
        <begin position="209"/>
        <end position="220"/>
    </location>
</feature>
<feature type="compositionally biased region" description="Basic and acidic residues" evidence="1">
    <location>
        <begin position="266"/>
        <end position="275"/>
    </location>
</feature>
<dbReference type="EMBL" id="MU151197">
    <property type="protein sequence ID" value="KAF9447490.1"/>
    <property type="molecule type" value="Genomic_DNA"/>
</dbReference>
<protein>
    <submittedName>
        <fullName evidence="2">Uncharacterized protein</fullName>
    </submittedName>
</protein>
<dbReference type="Proteomes" id="UP000807342">
    <property type="component" value="Unassembled WGS sequence"/>
</dbReference>
<dbReference type="CDD" id="cd00167">
    <property type="entry name" value="SANT"/>
    <property type="match status" value="1"/>
</dbReference>
<name>A0A9P6C392_9AGAR</name>
<evidence type="ECO:0000313" key="2">
    <source>
        <dbReference type="EMBL" id="KAF9447490.1"/>
    </source>
</evidence>
<dbReference type="GO" id="GO:0042790">
    <property type="term" value="P:nucleolar large rRNA transcription by RNA polymerase I"/>
    <property type="evidence" value="ECO:0007669"/>
    <property type="project" value="InterPro"/>
</dbReference>
<dbReference type="GO" id="GO:0000500">
    <property type="term" value="C:RNA polymerase I upstream activating factor complex"/>
    <property type="evidence" value="ECO:0007669"/>
    <property type="project" value="InterPro"/>
</dbReference>
<feature type="compositionally biased region" description="Basic and acidic residues" evidence="1">
    <location>
        <begin position="602"/>
        <end position="622"/>
    </location>
</feature>
<dbReference type="PANTHER" id="PTHR28079">
    <property type="entry name" value="RNA POLYMERASE I-SPECIFIC TRANSCRIPTION INITIATION FACTOR RRN5"/>
    <property type="match status" value="1"/>
</dbReference>
<feature type="region of interest" description="Disordered" evidence="1">
    <location>
        <begin position="263"/>
        <end position="284"/>
    </location>
</feature>
<sequence>MRQTEETPSLNPAEHPYFALFNRHLTRLREHLVGVSHHHASISPSTVGGILWSVEEKEAFFHALSTYSRFRPDLIAGCIETKNEVEVLEYLVLLEEGSRSIEAESCRPQMPISHEVSDSWISWEEENAERLMANEEVWAEGSGISVVGVQGRIPEANVEQPIHSIDSSSGLAPLNGIKRLTYDHLFVLDSMLKRDGKKHPETDQETLLSTPNSTTSSTQSVTEVGFAPPIRMPQQIISPTMDDSLEFDSLDDITSAIPQPVPMLGKESEPTHLHDLSPQSRRRYQKRMHMRRKRALLKGEEVDLTMDNLQSGPRRKLTWNTSEPTIETLDGQNTDSELTADAAIPGVPDPINAYQTPPMESSGEGVNGHSQSAKMVGARVKYKNVRTSFARHNVAPEAIVASGLDIFNFSRLGKLSRQFISVYDSSLANEDASISAEALHLLFEILKDFLVQLISRVVVLEEEHRRLRGTTKVWRKNIDETQKGTIDTSAIQFALKTMGITNENTNQYFADLLGEECDPPSHYRTGYDDNERLVTSRNVLHQHALHQDLCPPHHYHVPEQGHPRLGLLTGDTHDLMDIDTDETRLVEELEDEDLLDEEDAIADQKHEKSLWKEVPFKREKTH</sequence>
<comment type="caution">
    <text evidence="2">The sequence shown here is derived from an EMBL/GenBank/DDBJ whole genome shotgun (WGS) entry which is preliminary data.</text>
</comment>
<dbReference type="GO" id="GO:0000182">
    <property type="term" value="F:rDNA binding"/>
    <property type="evidence" value="ECO:0007669"/>
    <property type="project" value="TreeGrafter"/>
</dbReference>
<reference evidence="2" key="1">
    <citation type="submission" date="2020-11" db="EMBL/GenBank/DDBJ databases">
        <authorList>
            <consortium name="DOE Joint Genome Institute"/>
            <person name="Ahrendt S."/>
            <person name="Riley R."/>
            <person name="Andreopoulos W."/>
            <person name="Labutti K."/>
            <person name="Pangilinan J."/>
            <person name="Ruiz-Duenas F.J."/>
            <person name="Barrasa J.M."/>
            <person name="Sanchez-Garcia M."/>
            <person name="Camarero S."/>
            <person name="Miyauchi S."/>
            <person name="Serrano A."/>
            <person name="Linde D."/>
            <person name="Babiker R."/>
            <person name="Drula E."/>
            <person name="Ayuso-Fernandez I."/>
            <person name="Pacheco R."/>
            <person name="Padilla G."/>
            <person name="Ferreira P."/>
            <person name="Barriuso J."/>
            <person name="Kellner H."/>
            <person name="Castanera R."/>
            <person name="Alfaro M."/>
            <person name="Ramirez L."/>
            <person name="Pisabarro A.G."/>
            <person name="Kuo A."/>
            <person name="Tritt A."/>
            <person name="Lipzen A."/>
            <person name="He G."/>
            <person name="Yan M."/>
            <person name="Ng V."/>
            <person name="Cullen D."/>
            <person name="Martin F."/>
            <person name="Rosso M.-N."/>
            <person name="Henrissat B."/>
            <person name="Hibbett D."/>
            <person name="Martinez A.T."/>
            <person name="Grigoriev I.V."/>
        </authorList>
    </citation>
    <scope>NUCLEOTIDE SEQUENCE</scope>
    <source>
        <strain evidence="2">MF-IS2</strain>
    </source>
</reference>
<keyword evidence="3" id="KW-1185">Reference proteome</keyword>
<evidence type="ECO:0000256" key="1">
    <source>
        <dbReference type="SAM" id="MobiDB-lite"/>
    </source>
</evidence>
<gene>
    <name evidence="2" type="ORF">P691DRAFT_776104</name>
</gene>
<dbReference type="GO" id="GO:0001181">
    <property type="term" value="F:RNA polymerase I general transcription initiation factor activity"/>
    <property type="evidence" value="ECO:0007669"/>
    <property type="project" value="TreeGrafter"/>
</dbReference>
<dbReference type="AlphaFoldDB" id="A0A9P6C392"/>
<accession>A0A9P6C392</accession>
<evidence type="ECO:0000313" key="3">
    <source>
        <dbReference type="Proteomes" id="UP000807342"/>
    </source>
</evidence>
<feature type="region of interest" description="Disordered" evidence="1">
    <location>
        <begin position="591"/>
        <end position="622"/>
    </location>
</feature>
<dbReference type="OrthoDB" id="2240312at2759"/>
<dbReference type="InterPro" id="IPR001005">
    <property type="entry name" value="SANT/Myb"/>
</dbReference>
<feature type="compositionally biased region" description="Acidic residues" evidence="1">
    <location>
        <begin position="591"/>
        <end position="601"/>
    </location>
</feature>
<organism evidence="2 3">
    <name type="scientific">Macrolepiota fuliginosa MF-IS2</name>
    <dbReference type="NCBI Taxonomy" id="1400762"/>
    <lineage>
        <taxon>Eukaryota</taxon>
        <taxon>Fungi</taxon>
        <taxon>Dikarya</taxon>
        <taxon>Basidiomycota</taxon>
        <taxon>Agaricomycotina</taxon>
        <taxon>Agaricomycetes</taxon>
        <taxon>Agaricomycetidae</taxon>
        <taxon>Agaricales</taxon>
        <taxon>Agaricineae</taxon>
        <taxon>Agaricaceae</taxon>
        <taxon>Macrolepiota</taxon>
    </lineage>
</organism>
<feature type="region of interest" description="Disordered" evidence="1">
    <location>
        <begin position="195"/>
        <end position="220"/>
    </location>
</feature>
<dbReference type="InterPro" id="IPR039601">
    <property type="entry name" value="Rrn5"/>
</dbReference>